<dbReference type="EMBL" id="AKIJ01000002">
    <property type="protein sequence ID" value="KFG26574.1"/>
    <property type="molecule type" value="Genomic_DNA"/>
</dbReference>
<dbReference type="HOGENOM" id="CLU_075360_0_0_1"/>
<dbReference type="RefSeq" id="XP_052905129.1">
    <property type="nucleotide sequence ID" value="XM_053048369.1"/>
</dbReference>
<evidence type="ECO:0000313" key="4">
    <source>
        <dbReference type="Proteomes" id="UP000054524"/>
    </source>
</evidence>
<feature type="chain" id="PRO_5001807811" evidence="2">
    <location>
        <begin position="24"/>
        <end position="320"/>
    </location>
</feature>
<proteinExistence type="predicted"/>
<evidence type="ECO:0000256" key="2">
    <source>
        <dbReference type="SAM" id="SignalP"/>
    </source>
</evidence>
<dbReference type="GeneID" id="77675698"/>
<keyword evidence="4" id="KW-1185">Reference proteome</keyword>
<comment type="caution">
    <text evidence="3">The sequence shown here is derived from an EMBL/GenBank/DDBJ whole genome shotgun (WGS) entry which is preliminary data.</text>
</comment>
<feature type="region of interest" description="Disordered" evidence="1">
    <location>
        <begin position="288"/>
        <end position="320"/>
    </location>
</feature>
<keyword evidence="2" id="KW-0732">Signal</keyword>
<reference evidence="3 4" key="1">
    <citation type="journal article" date="2014" name="Genome Announc.">
        <title>Genome Sequence of the Microsporidian Species Nematocida sp1 Strain ERTm6 (ATCC PRA-372).</title>
        <authorList>
            <person name="Bakowski M.A."/>
            <person name="Priest M."/>
            <person name="Young S."/>
            <person name="Cuomo C.A."/>
            <person name="Troemel E.R."/>
        </authorList>
    </citation>
    <scope>NUCLEOTIDE SEQUENCE [LARGE SCALE GENOMIC DNA]</scope>
    <source>
        <strain evidence="3 4">ERTm6</strain>
    </source>
</reference>
<evidence type="ECO:0000313" key="3">
    <source>
        <dbReference type="EMBL" id="KFG26574.1"/>
    </source>
</evidence>
<gene>
    <name evidence="3" type="ORF">NESG_00725</name>
</gene>
<protein>
    <submittedName>
        <fullName evidence="3">Uncharacterized protein</fullName>
    </submittedName>
</protein>
<organism evidence="3 4">
    <name type="scientific">Nematocida ausubeli (strain ATCC PRA-371 / ERTm2)</name>
    <name type="common">Nematode killer fungus</name>
    <dbReference type="NCBI Taxonomy" id="1913371"/>
    <lineage>
        <taxon>Eukaryota</taxon>
        <taxon>Fungi</taxon>
        <taxon>Fungi incertae sedis</taxon>
        <taxon>Microsporidia</taxon>
        <taxon>Nematocida</taxon>
    </lineage>
</organism>
<feature type="region of interest" description="Disordered" evidence="1">
    <location>
        <begin position="105"/>
        <end position="129"/>
    </location>
</feature>
<feature type="region of interest" description="Disordered" evidence="1">
    <location>
        <begin position="45"/>
        <end position="75"/>
    </location>
</feature>
<name>A0A086J356_NEMA1</name>
<sequence length="320" mass="34564">MNISLKLAITIFIVQCVISTVSAKKVQADLSHNYDSQILKVNETEASGKSGNKNSKGKWHKSSLLGGRKGKGKGVKLTAEPMSLDDSFISNSKQINQMNNLLDEKPLETSTHKKKNKSTKAHTDSMALESSELSKNKLGMMGNFLNEKALEANASFLAELLEKASPSSPISKLAGFSPDFEDEEADAEPAIIVNSENLPKKKAPQAKPVLDLPVVRPISGAVASESHLNSKIPSEKKTPVKSQKPEVPENSVNASSAMKSKLETMQKGMASLLEEFNVFKNMINEAENEKTASASHPSHFGHKAPALNKKKSTGTSAREL</sequence>
<feature type="region of interest" description="Disordered" evidence="1">
    <location>
        <begin position="224"/>
        <end position="256"/>
    </location>
</feature>
<dbReference type="Proteomes" id="UP000054524">
    <property type="component" value="Unassembled WGS sequence"/>
</dbReference>
<accession>A0A086J356</accession>
<evidence type="ECO:0000256" key="1">
    <source>
        <dbReference type="SAM" id="MobiDB-lite"/>
    </source>
</evidence>
<feature type="signal peptide" evidence="2">
    <location>
        <begin position="1"/>
        <end position="23"/>
    </location>
</feature>
<feature type="compositionally biased region" description="Basic and acidic residues" evidence="1">
    <location>
        <begin position="233"/>
        <end position="247"/>
    </location>
</feature>
<dbReference type="AlphaFoldDB" id="A0A086J356"/>